<accession>A0A1G1WRQ7</accession>
<dbReference type="STRING" id="1802603.A3F35_01660"/>
<dbReference type="AlphaFoldDB" id="A0A1G1WRQ7"/>
<gene>
    <name evidence="1" type="ORF">A3F35_01660</name>
</gene>
<organism evidence="1 2">
    <name type="scientific">Candidatus Woykebacteria bacterium RIFCSPHIGHO2_12_FULL_45_10</name>
    <dbReference type="NCBI Taxonomy" id="1802603"/>
    <lineage>
        <taxon>Bacteria</taxon>
        <taxon>Candidatus Woykeibacteriota</taxon>
    </lineage>
</organism>
<dbReference type="Proteomes" id="UP000178068">
    <property type="component" value="Unassembled WGS sequence"/>
</dbReference>
<evidence type="ECO:0000313" key="1">
    <source>
        <dbReference type="EMBL" id="OGY30413.1"/>
    </source>
</evidence>
<sequence>MNKVSANVRANPTQLLLDNWPFIASFIQDGERWFQGFTDFNEALERYEGIPVSNKTIYVVRALVPRPRRS</sequence>
<evidence type="ECO:0000313" key="2">
    <source>
        <dbReference type="Proteomes" id="UP000178068"/>
    </source>
</evidence>
<proteinExistence type="predicted"/>
<dbReference type="EMBL" id="MHCZ01000003">
    <property type="protein sequence ID" value="OGY30413.1"/>
    <property type="molecule type" value="Genomic_DNA"/>
</dbReference>
<name>A0A1G1WRQ7_9BACT</name>
<protein>
    <submittedName>
        <fullName evidence="1">Uncharacterized protein</fullName>
    </submittedName>
</protein>
<reference evidence="1 2" key="1">
    <citation type="journal article" date="2016" name="Nat. Commun.">
        <title>Thousands of microbial genomes shed light on interconnected biogeochemical processes in an aquifer system.</title>
        <authorList>
            <person name="Anantharaman K."/>
            <person name="Brown C.T."/>
            <person name="Hug L.A."/>
            <person name="Sharon I."/>
            <person name="Castelle C.J."/>
            <person name="Probst A.J."/>
            <person name="Thomas B.C."/>
            <person name="Singh A."/>
            <person name="Wilkins M.J."/>
            <person name="Karaoz U."/>
            <person name="Brodie E.L."/>
            <person name="Williams K.H."/>
            <person name="Hubbard S.S."/>
            <person name="Banfield J.F."/>
        </authorList>
    </citation>
    <scope>NUCLEOTIDE SEQUENCE [LARGE SCALE GENOMIC DNA]</scope>
</reference>
<comment type="caution">
    <text evidence="1">The sequence shown here is derived from an EMBL/GenBank/DDBJ whole genome shotgun (WGS) entry which is preliminary data.</text>
</comment>